<organism evidence="8 9">
    <name type="scientific">Rhodopirellula maiorica SM1</name>
    <dbReference type="NCBI Taxonomy" id="1265738"/>
    <lineage>
        <taxon>Bacteria</taxon>
        <taxon>Pseudomonadati</taxon>
        <taxon>Planctomycetota</taxon>
        <taxon>Planctomycetia</taxon>
        <taxon>Pirellulales</taxon>
        <taxon>Pirellulaceae</taxon>
        <taxon>Novipirellula</taxon>
    </lineage>
</organism>
<dbReference type="EMBL" id="ANOG01000766">
    <property type="protein sequence ID" value="EMI17694.1"/>
    <property type="molecule type" value="Genomic_DNA"/>
</dbReference>
<comment type="caution">
    <text evidence="8">The sequence shown here is derived from an EMBL/GenBank/DDBJ whole genome shotgun (WGS) entry which is preliminary data.</text>
</comment>
<dbReference type="PROSITE" id="PS00523">
    <property type="entry name" value="SULFATASE_1"/>
    <property type="match status" value="1"/>
</dbReference>
<dbReference type="SUPFAM" id="SSF53649">
    <property type="entry name" value="Alkaline phosphatase-like"/>
    <property type="match status" value="1"/>
</dbReference>
<dbReference type="Gene3D" id="3.40.720.10">
    <property type="entry name" value="Alkaline Phosphatase, subunit A"/>
    <property type="match status" value="1"/>
</dbReference>
<evidence type="ECO:0000313" key="8">
    <source>
        <dbReference type="EMBL" id="EMI17694.1"/>
    </source>
</evidence>
<evidence type="ECO:0000256" key="4">
    <source>
        <dbReference type="ARBA" id="ARBA00022837"/>
    </source>
</evidence>
<dbReference type="InterPro" id="IPR000917">
    <property type="entry name" value="Sulfatase_N"/>
</dbReference>
<evidence type="ECO:0000313" key="9">
    <source>
        <dbReference type="Proteomes" id="UP000011991"/>
    </source>
</evidence>
<gene>
    <name evidence="8" type="ORF">RMSM_05382</name>
</gene>
<keyword evidence="2" id="KW-0479">Metal-binding</keyword>
<dbReference type="PANTHER" id="PTHR42693:SF53">
    <property type="entry name" value="ENDO-4-O-SULFATASE"/>
    <property type="match status" value="1"/>
</dbReference>
<dbReference type="PROSITE" id="PS00149">
    <property type="entry name" value="SULFATASE_2"/>
    <property type="match status" value="1"/>
</dbReference>
<dbReference type="GO" id="GO:0004065">
    <property type="term" value="F:arylsulfatase activity"/>
    <property type="evidence" value="ECO:0007669"/>
    <property type="project" value="TreeGrafter"/>
</dbReference>
<keyword evidence="6" id="KW-0732">Signal</keyword>
<dbReference type="PANTHER" id="PTHR42693">
    <property type="entry name" value="ARYLSULFATASE FAMILY MEMBER"/>
    <property type="match status" value="1"/>
</dbReference>
<name>M5RUQ6_9BACT</name>
<feature type="signal peptide" evidence="6">
    <location>
        <begin position="1"/>
        <end position="18"/>
    </location>
</feature>
<accession>M5RUQ6</accession>
<evidence type="ECO:0000256" key="6">
    <source>
        <dbReference type="SAM" id="SignalP"/>
    </source>
</evidence>
<dbReference type="Pfam" id="PF00884">
    <property type="entry name" value="Sulfatase"/>
    <property type="match status" value="1"/>
</dbReference>
<dbReference type="Gene3D" id="3.30.1120.10">
    <property type="match status" value="1"/>
</dbReference>
<comment type="similarity">
    <text evidence="1">Belongs to the sulfatase family.</text>
</comment>
<evidence type="ECO:0000256" key="2">
    <source>
        <dbReference type="ARBA" id="ARBA00022723"/>
    </source>
</evidence>
<evidence type="ECO:0000259" key="7">
    <source>
        <dbReference type="Pfam" id="PF00884"/>
    </source>
</evidence>
<keyword evidence="3" id="KW-0378">Hydrolase</keyword>
<dbReference type="RefSeq" id="WP_008702992.1">
    <property type="nucleotide sequence ID" value="NZ_ANOG01000766.1"/>
</dbReference>
<keyword evidence="9" id="KW-1185">Reference proteome</keyword>
<evidence type="ECO:0000256" key="3">
    <source>
        <dbReference type="ARBA" id="ARBA00022801"/>
    </source>
</evidence>
<feature type="non-terminal residue" evidence="8">
    <location>
        <position position="452"/>
    </location>
</feature>
<evidence type="ECO:0000256" key="5">
    <source>
        <dbReference type="SAM" id="MobiDB-lite"/>
    </source>
</evidence>
<sequence>MQRIALLIFLCCPVVAIAADADRERPNFVVFLADDLGWGDLACYGHPKIETPNLDQFAKEGVRFTQAYSACGVCSPSRSSILTGRTPYRNGVWRWVPSGHETHLRASEITIPEMVKPLGYQTMHSGKWHLNGHFNSPKQPQPNDHGYDWWFATQNNASPSHKDPNNFVRNGNEVGPLEGFSAPLVADEAIAWMTNERDSSKPFFMTVWTHEPHLPIESDPKFMELYSDLDDPNLRQHHGNVTQLDHAFGKLMEAIDEQGLRDNTFVIFTSDNGPEGKGTHGRTRGSTGGLRGRKRDDHEGGIRVPAIVRWPGHVTPGTESNIPIIGSDIFSTVLDVLDIPLPSDRTIDGVSMLPAFSGHKLQRQVPMFWRTHIAPENSHAAMRIDNWKLVVNKDLTKFQLYEIETDWKEEHDLASEMPEKLTEMKTKFLEVWNDVESEGPSEWWENEAKSPK</sequence>
<dbReference type="InterPro" id="IPR017850">
    <property type="entry name" value="Alkaline_phosphatase_core_sf"/>
</dbReference>
<dbReference type="AlphaFoldDB" id="M5RUQ6"/>
<evidence type="ECO:0000256" key="1">
    <source>
        <dbReference type="ARBA" id="ARBA00008779"/>
    </source>
</evidence>
<dbReference type="OrthoDB" id="9803751at2"/>
<dbReference type="InterPro" id="IPR050738">
    <property type="entry name" value="Sulfatase"/>
</dbReference>
<feature type="domain" description="Sulfatase N-terminal" evidence="7">
    <location>
        <begin position="26"/>
        <end position="339"/>
    </location>
</feature>
<dbReference type="Proteomes" id="UP000011991">
    <property type="component" value="Unassembled WGS sequence"/>
</dbReference>
<keyword evidence="4" id="KW-0106">Calcium</keyword>
<protein>
    <submittedName>
        <fullName evidence="8">Arylsulfatase A</fullName>
    </submittedName>
</protein>
<feature type="chain" id="PRO_5004071014" evidence="6">
    <location>
        <begin position="19"/>
        <end position="452"/>
    </location>
</feature>
<dbReference type="InterPro" id="IPR024607">
    <property type="entry name" value="Sulfatase_CS"/>
</dbReference>
<feature type="region of interest" description="Disordered" evidence="5">
    <location>
        <begin position="269"/>
        <end position="298"/>
    </location>
</feature>
<proteinExistence type="inferred from homology"/>
<reference evidence="8 9" key="1">
    <citation type="journal article" date="2013" name="Mar. Genomics">
        <title>Expression of sulfatases in Rhodopirellula baltica and the diversity of sulfatases in the genus Rhodopirellula.</title>
        <authorList>
            <person name="Wegner C.E."/>
            <person name="Richter-Heitmann T."/>
            <person name="Klindworth A."/>
            <person name="Klockow C."/>
            <person name="Richter M."/>
            <person name="Achstetter T."/>
            <person name="Glockner F.O."/>
            <person name="Harder J."/>
        </authorList>
    </citation>
    <scope>NUCLEOTIDE SEQUENCE [LARGE SCALE GENOMIC DNA]</scope>
    <source>
        <strain evidence="8 9">SM1</strain>
    </source>
</reference>
<dbReference type="GO" id="GO:0046872">
    <property type="term" value="F:metal ion binding"/>
    <property type="evidence" value="ECO:0007669"/>
    <property type="project" value="UniProtKB-KW"/>
</dbReference>